<feature type="compositionally biased region" description="Basic and acidic residues" evidence="1">
    <location>
        <begin position="70"/>
        <end position="79"/>
    </location>
</feature>
<organism evidence="2 3">
    <name type="scientific">Stylosanthes scabra</name>
    <dbReference type="NCBI Taxonomy" id="79078"/>
    <lineage>
        <taxon>Eukaryota</taxon>
        <taxon>Viridiplantae</taxon>
        <taxon>Streptophyta</taxon>
        <taxon>Embryophyta</taxon>
        <taxon>Tracheophyta</taxon>
        <taxon>Spermatophyta</taxon>
        <taxon>Magnoliopsida</taxon>
        <taxon>eudicotyledons</taxon>
        <taxon>Gunneridae</taxon>
        <taxon>Pentapetalae</taxon>
        <taxon>rosids</taxon>
        <taxon>fabids</taxon>
        <taxon>Fabales</taxon>
        <taxon>Fabaceae</taxon>
        <taxon>Papilionoideae</taxon>
        <taxon>50 kb inversion clade</taxon>
        <taxon>dalbergioids sensu lato</taxon>
        <taxon>Dalbergieae</taxon>
        <taxon>Pterocarpus clade</taxon>
        <taxon>Stylosanthes</taxon>
    </lineage>
</organism>
<protein>
    <submittedName>
        <fullName evidence="2">Uncharacterized protein</fullName>
    </submittedName>
</protein>
<evidence type="ECO:0000313" key="3">
    <source>
        <dbReference type="Proteomes" id="UP001341840"/>
    </source>
</evidence>
<evidence type="ECO:0000313" key="2">
    <source>
        <dbReference type="EMBL" id="MED6207416.1"/>
    </source>
</evidence>
<comment type="caution">
    <text evidence="2">The sequence shown here is derived from an EMBL/GenBank/DDBJ whole genome shotgun (WGS) entry which is preliminary data.</text>
</comment>
<accession>A0ABU6YDD9</accession>
<sequence>MNNSKEAVDARKDRMQIMKEKRKRIRKSKSDCLTVVSSGNRLPLQDITPQSISNSADNFNTTDSVHKRKADTEFSEGKSRKARLSPFESYNGRKSCLRSNIMILVFDHLEYKRLFIAAMFTDMVNEKENFTPRASKMMINSFTTYSPIIDPNTLMSVYSSPQSLHTQTRKDMASEARQERLFKLGQKKMLSESIPFKASQIKAFKSSNIQSICLNFDNEDVFSDTGCDANSNTFLPVSKGIEDVQSNYIVLNQVNLAAAFHLHFVHIFDTECARNARRLRKLKLNAKRRAGLLPDARAFSKGKNESIQLGGCKT</sequence>
<dbReference type="EMBL" id="JASCZI010241826">
    <property type="protein sequence ID" value="MED6207416.1"/>
    <property type="molecule type" value="Genomic_DNA"/>
</dbReference>
<dbReference type="Proteomes" id="UP001341840">
    <property type="component" value="Unassembled WGS sequence"/>
</dbReference>
<evidence type="ECO:0000256" key="1">
    <source>
        <dbReference type="SAM" id="MobiDB-lite"/>
    </source>
</evidence>
<name>A0ABU6YDD9_9FABA</name>
<feature type="region of interest" description="Disordered" evidence="1">
    <location>
        <begin position="46"/>
        <end position="82"/>
    </location>
</feature>
<feature type="compositionally biased region" description="Polar residues" evidence="1">
    <location>
        <begin position="47"/>
        <end position="63"/>
    </location>
</feature>
<keyword evidence="3" id="KW-1185">Reference proteome</keyword>
<proteinExistence type="predicted"/>
<reference evidence="2 3" key="1">
    <citation type="journal article" date="2023" name="Plants (Basel)">
        <title>Bridging the Gap: Combining Genomics and Transcriptomics Approaches to Understand Stylosanthes scabra, an Orphan Legume from the Brazilian Caatinga.</title>
        <authorList>
            <person name="Ferreira-Neto J.R.C."/>
            <person name="da Silva M.D."/>
            <person name="Binneck E."/>
            <person name="de Melo N.F."/>
            <person name="da Silva R.H."/>
            <person name="de Melo A.L.T.M."/>
            <person name="Pandolfi V."/>
            <person name="Bustamante F.O."/>
            <person name="Brasileiro-Vidal A.C."/>
            <person name="Benko-Iseppon A.M."/>
        </authorList>
    </citation>
    <scope>NUCLEOTIDE SEQUENCE [LARGE SCALE GENOMIC DNA]</scope>
    <source>
        <tissue evidence="2">Leaves</tissue>
    </source>
</reference>
<gene>
    <name evidence="2" type="ORF">PIB30_035620</name>
</gene>